<organism evidence="2 3">
    <name type="scientific">Kalanchoe fedtschenkoi</name>
    <name type="common">Lavender scallops</name>
    <name type="synonym">South American air plant</name>
    <dbReference type="NCBI Taxonomy" id="63787"/>
    <lineage>
        <taxon>Eukaryota</taxon>
        <taxon>Viridiplantae</taxon>
        <taxon>Streptophyta</taxon>
        <taxon>Embryophyta</taxon>
        <taxon>Tracheophyta</taxon>
        <taxon>Spermatophyta</taxon>
        <taxon>Magnoliopsida</taxon>
        <taxon>eudicotyledons</taxon>
        <taxon>Gunneridae</taxon>
        <taxon>Pentapetalae</taxon>
        <taxon>Saxifragales</taxon>
        <taxon>Crassulaceae</taxon>
        <taxon>Kalanchoe</taxon>
    </lineage>
</organism>
<feature type="compositionally biased region" description="Low complexity" evidence="1">
    <location>
        <begin position="117"/>
        <end position="128"/>
    </location>
</feature>
<evidence type="ECO:0008006" key="4">
    <source>
        <dbReference type="Google" id="ProtNLM"/>
    </source>
</evidence>
<dbReference type="Proteomes" id="UP000594263">
    <property type="component" value="Unplaced"/>
</dbReference>
<accession>A0A7N0TMT0</accession>
<evidence type="ECO:0000256" key="1">
    <source>
        <dbReference type="SAM" id="MobiDB-lite"/>
    </source>
</evidence>
<dbReference type="PANTHER" id="PTHR14237">
    <property type="entry name" value="MOLYBDOPTERIN COFACTOR SULFURASE MOSC"/>
    <property type="match status" value="1"/>
</dbReference>
<name>A0A7N0TMT0_KALFE</name>
<protein>
    <recommendedName>
        <fullName evidence="4">Molybdenum cofactor sulfurase</fullName>
    </recommendedName>
</protein>
<evidence type="ECO:0000313" key="3">
    <source>
        <dbReference type="Proteomes" id="UP000594263"/>
    </source>
</evidence>
<dbReference type="AlphaFoldDB" id="A0A7N0TMT0"/>
<feature type="region of interest" description="Disordered" evidence="1">
    <location>
        <begin position="108"/>
        <end position="135"/>
    </location>
</feature>
<keyword evidence="3" id="KW-1185">Reference proteome</keyword>
<evidence type="ECO:0000313" key="2">
    <source>
        <dbReference type="EnsemblPlants" id="Kaladp0040s0163.1.v1.1"/>
    </source>
</evidence>
<dbReference type="EnsemblPlants" id="Kaladp0040s0163.1.v1.1">
    <property type="protein sequence ID" value="Kaladp0040s0163.1.v1.1"/>
    <property type="gene ID" value="Kaladp0040s0163.v1.1"/>
</dbReference>
<reference evidence="2" key="1">
    <citation type="submission" date="2021-01" db="UniProtKB">
        <authorList>
            <consortium name="EnsemblPlants"/>
        </authorList>
    </citation>
    <scope>IDENTIFICATION</scope>
</reference>
<dbReference type="PANTHER" id="PTHR14237:SF60">
    <property type="entry name" value="AMINOTRANSFERASE CLASS V DOMAIN-CONTAINING PROTEIN"/>
    <property type="match status" value="1"/>
</dbReference>
<dbReference type="Gramene" id="Kaladp0040s0163.1.v1.1">
    <property type="protein sequence ID" value="Kaladp0040s0163.1.v1.1"/>
    <property type="gene ID" value="Kaladp0040s0163.v1.1"/>
</dbReference>
<proteinExistence type="predicted"/>
<sequence>MGNRNEQVVLQSGCQKMAAGDTDEAAPLLASSPKVSPLNSRPTSMVMKRAKSLIPAHLVAEAMSSLNGVDLRWSGPITPTEMHYVEQYVLTKYPQYCNGLLIQDETFNLSVDPPSPENTTTTTTESGSPSPPSSISHLLADIDKAQLLPSRLLETLTRKSTFSGNFVSIPEIQAQNRALRNCGLTGDHYAVLFVPNLLSAMTMIGESYPFYKGNCYLTILREEVDCIRDLALAKESKVIVAPESWMDLRIRGSQLSQYFRKKCKYSPKGLFCYPVEVGGVRYSMHWVSEARRNAWHVLLDATAVDFAAERMNLALHRPDFVVCAVEDFGAERAKKITCLLVRRKLF</sequence>